<gene>
    <name evidence="2" type="ORF">GF068_26080</name>
</gene>
<evidence type="ECO:0000313" key="2">
    <source>
        <dbReference type="EMBL" id="MRG95359.1"/>
    </source>
</evidence>
<keyword evidence="3" id="KW-1185">Reference proteome</keyword>
<evidence type="ECO:0000256" key="1">
    <source>
        <dbReference type="SAM" id="SignalP"/>
    </source>
</evidence>
<dbReference type="RefSeq" id="WP_153822153.1">
    <property type="nucleotide sequence ID" value="NZ_WJIE01000007.1"/>
</dbReference>
<evidence type="ECO:0000313" key="3">
    <source>
        <dbReference type="Proteomes" id="UP000440224"/>
    </source>
</evidence>
<name>A0A6N7PTW7_9BACT</name>
<organism evidence="2 3">
    <name type="scientific">Polyangium spumosum</name>
    <dbReference type="NCBI Taxonomy" id="889282"/>
    <lineage>
        <taxon>Bacteria</taxon>
        <taxon>Pseudomonadati</taxon>
        <taxon>Myxococcota</taxon>
        <taxon>Polyangia</taxon>
        <taxon>Polyangiales</taxon>
        <taxon>Polyangiaceae</taxon>
        <taxon>Polyangium</taxon>
    </lineage>
</organism>
<accession>A0A6N7PTW7</accession>
<feature type="signal peptide" evidence="1">
    <location>
        <begin position="1"/>
        <end position="26"/>
    </location>
</feature>
<dbReference type="EMBL" id="WJIE01000007">
    <property type="protein sequence ID" value="MRG95359.1"/>
    <property type="molecule type" value="Genomic_DNA"/>
</dbReference>
<dbReference type="AlphaFoldDB" id="A0A6N7PTW7"/>
<comment type="caution">
    <text evidence="2">The sequence shown here is derived from an EMBL/GenBank/DDBJ whole genome shotgun (WGS) entry which is preliminary data.</text>
</comment>
<proteinExistence type="predicted"/>
<feature type="chain" id="PRO_5026714047" evidence="1">
    <location>
        <begin position="27"/>
        <end position="169"/>
    </location>
</feature>
<dbReference type="Proteomes" id="UP000440224">
    <property type="component" value="Unassembled WGS sequence"/>
</dbReference>
<keyword evidence="1" id="KW-0732">Signal</keyword>
<sequence>MKRTLGAALAALAGAVIALGSGEAAAMNLSIDDATIDEVGDLSLDISEIFMPPRTEVRYIGYARAVATFVCVNQRGRPLGGLHNERRVIMPIDDELLARADFRGNVRATLTLSIQDHIPEINCPARTYAQLARIVYTNILVQRPGVFTTGRDVAREFIPTVRLRLDRGR</sequence>
<reference evidence="2 3" key="1">
    <citation type="submission" date="2019-10" db="EMBL/GenBank/DDBJ databases">
        <title>A soil myxobacterium in the family Polyangiaceae.</title>
        <authorList>
            <person name="Li Y."/>
            <person name="Wang J."/>
        </authorList>
    </citation>
    <scope>NUCLEOTIDE SEQUENCE [LARGE SCALE GENOMIC DNA]</scope>
    <source>
        <strain evidence="2 3">DSM 14734</strain>
    </source>
</reference>
<protein>
    <submittedName>
        <fullName evidence="2">Uncharacterized protein</fullName>
    </submittedName>
</protein>